<reference evidence="2 3" key="1">
    <citation type="submission" date="2020-02" db="EMBL/GenBank/DDBJ databases">
        <authorList>
            <person name="Ferguson B K."/>
        </authorList>
    </citation>
    <scope>NUCLEOTIDE SEQUENCE [LARGE SCALE GENOMIC DNA]</scope>
</reference>
<feature type="region of interest" description="Disordered" evidence="1">
    <location>
        <begin position="109"/>
        <end position="344"/>
    </location>
</feature>
<evidence type="ECO:0000313" key="3">
    <source>
        <dbReference type="Proteomes" id="UP000479190"/>
    </source>
</evidence>
<feature type="compositionally biased region" description="Basic and acidic residues" evidence="1">
    <location>
        <begin position="166"/>
        <end position="181"/>
    </location>
</feature>
<dbReference type="Proteomes" id="UP000479190">
    <property type="component" value="Unassembled WGS sequence"/>
</dbReference>
<protein>
    <submittedName>
        <fullName evidence="2">Uncharacterized protein</fullName>
    </submittedName>
</protein>
<dbReference type="OrthoDB" id="8056668at2759"/>
<keyword evidence="3" id="KW-1185">Reference proteome</keyword>
<accession>A0A6H5IG58</accession>
<gene>
    <name evidence="2" type="ORF">TBRA_LOCUS7862</name>
</gene>
<sequence>MSRTYRNADRRSQSETIRKRHWLEFKISSARGKKERRHRSKRHAARCCSSTEDRIKFLFKFRCCWRWCKLKPQTRVQVADVITASSRRPAARKTVQRRREPADLVNILPVSSPRRTTRGAASRQRKSTAQPKRTTARRVTQLQQEQPVVADPPPALPNRPATRGAARQEREASQEEHREEPLVQEELDVADPPLPPPSRRPASRKVGQSRQEPMDVADPPPPPSRRPAARKGAGQRRQEPMVAADLPPVPPRRSASQGAGQRRQEPMVAADLPPVPPRRSASQGAGQRRQEPMVAADPPPVPPHRSASQGAGQRRQEPMVAADLPLGPPRRSIPQGAAQGQPGLRDVAEFPPVLSRRQAAQRAVQSRQIPVDAVDAMPLSSVYPTARGTSRRLQEPMIIPDFPPEPVAFHHRPTEDPEVLDNFADENEDLESELPNGDFQDARMYEEHRTSSNRNRMNWFNSTSNSESPDDSIRKFADILGNTISIMHESSLANANAIAKRMPSKKLPMFDGNPLEWLHFKREFEKSTEIDMYSDAENVARLVDSLRGEARHAANMLIASASLSTGLSYYGTAAFRVEKGFSPEIIQRQWHKLFRGELIHATTTRAPNKISRTQKLHFRTRRPRSEYLAIEKRRKIKERRRRTSVSCLFLFPRFRATQKAKFNSKTREATAASASEIVNPSSRCRCRCCCRKHLARRSIDRCRIYSCCIHNWPVTLSYYTPSGSRLRNNTTSVRITSGDLLARSSRIICGYTLDNLFDVKCTNGAGKHDTRPESVYKTPERVDAYDLPSLFNRCSSTS</sequence>
<name>A0A6H5IG58_9HYME</name>
<evidence type="ECO:0000256" key="1">
    <source>
        <dbReference type="SAM" id="MobiDB-lite"/>
    </source>
</evidence>
<dbReference type="AlphaFoldDB" id="A0A6H5IG58"/>
<feature type="region of interest" description="Disordered" evidence="1">
    <location>
        <begin position="447"/>
        <end position="471"/>
    </location>
</feature>
<feature type="compositionally biased region" description="Polar residues" evidence="1">
    <location>
        <begin position="452"/>
        <end position="467"/>
    </location>
</feature>
<proteinExistence type="predicted"/>
<feature type="compositionally biased region" description="Polar residues" evidence="1">
    <location>
        <begin position="127"/>
        <end position="146"/>
    </location>
</feature>
<dbReference type="EMBL" id="CADCXV010000806">
    <property type="protein sequence ID" value="CAB0035979.1"/>
    <property type="molecule type" value="Genomic_DNA"/>
</dbReference>
<organism evidence="2 3">
    <name type="scientific">Trichogramma brassicae</name>
    <dbReference type="NCBI Taxonomy" id="86971"/>
    <lineage>
        <taxon>Eukaryota</taxon>
        <taxon>Metazoa</taxon>
        <taxon>Ecdysozoa</taxon>
        <taxon>Arthropoda</taxon>
        <taxon>Hexapoda</taxon>
        <taxon>Insecta</taxon>
        <taxon>Pterygota</taxon>
        <taxon>Neoptera</taxon>
        <taxon>Endopterygota</taxon>
        <taxon>Hymenoptera</taxon>
        <taxon>Apocrita</taxon>
        <taxon>Proctotrupomorpha</taxon>
        <taxon>Chalcidoidea</taxon>
        <taxon>Trichogrammatidae</taxon>
        <taxon>Trichogramma</taxon>
    </lineage>
</organism>
<evidence type="ECO:0000313" key="2">
    <source>
        <dbReference type="EMBL" id="CAB0035979.1"/>
    </source>
</evidence>